<feature type="region of interest" description="Disordered" evidence="1">
    <location>
        <begin position="419"/>
        <end position="442"/>
    </location>
</feature>
<protein>
    <recommendedName>
        <fullName evidence="2">TRASH domain-containing protein</fullName>
    </recommendedName>
</protein>
<dbReference type="GO" id="GO:0048513">
    <property type="term" value="P:animal organ development"/>
    <property type="evidence" value="ECO:0007669"/>
    <property type="project" value="TreeGrafter"/>
</dbReference>
<dbReference type="AlphaFoldDB" id="A0A9J6CJL4"/>
<dbReference type="InterPro" id="IPR026092">
    <property type="entry name" value="RAI2/SOBP"/>
</dbReference>
<dbReference type="Pfam" id="PF15279">
    <property type="entry name" value="SOBP"/>
    <property type="match status" value="1"/>
</dbReference>
<name>A0A9J6CJL4_POLVA</name>
<accession>A0A9J6CJL4</accession>
<dbReference type="Proteomes" id="UP001107558">
    <property type="component" value="Chromosome 1"/>
</dbReference>
<dbReference type="InterPro" id="IPR011017">
    <property type="entry name" value="TRASH_dom"/>
</dbReference>
<feature type="compositionally biased region" description="Basic and acidic residues" evidence="1">
    <location>
        <begin position="88"/>
        <end position="98"/>
    </location>
</feature>
<feature type="domain" description="TRASH" evidence="2">
    <location>
        <begin position="117"/>
        <end position="153"/>
    </location>
</feature>
<sequence length="609" mass="69000">MATKVVKKELMNDEIKEFGEDAASTINELLGLYGLEDENKTVKFHRSNYKRIANISQKLMESKRRCSKASDSESTRMLKINDYSSISSDKDSSSRENSKSPIVLKNSSNEKQEINNCSWCHQSISSESNETIGSGAGALFCSENCFIFWRRASFKRAKTCDFCKNVRNAVSYVDFNDGTTQLQFCSDKCLNQYKMQIFCHETQTHLELNPHLKEKAKSDTNESLITPDLWLKNCRTRSPTPEQFSKSPSPMTIAEEKMVLPKIIVTQQPLPSSSTKITSTVANLTHNDNNAVDCGSSINKKQPMINVLPSSKLLSRNMLLHKNLRKRRVSARLAMSSKGNQNANGNNSGNERIMNTNFPADLRAKIHSQSQTSNKPMQQKQTTTTSNFNRPPIQQFMQRPPINLFKFRLPFAMPTAQQQHQHHHRMPIPLQQLPPPPPPLEDPNTIPVNPLVPPPVSVVFVPYPIPLPIILPIPLPLTAFMRAYQRKESELSSNENDNESQERIPLEKKKNESESEEPLDLSSIEQGGEKNSPSHDADVDEDNDDYDDIQNENVPKFEMNTTHMSSSSNNNNNNNNNANKNQSNEYTCESNRPLRKRKIISTPENDESF</sequence>
<keyword evidence="4" id="KW-1185">Reference proteome</keyword>
<reference evidence="3" key="1">
    <citation type="submission" date="2021-03" db="EMBL/GenBank/DDBJ databases">
        <title>Chromosome level genome of the anhydrobiotic midge Polypedilum vanderplanki.</title>
        <authorList>
            <person name="Yoshida Y."/>
            <person name="Kikawada T."/>
            <person name="Gusev O."/>
        </authorList>
    </citation>
    <scope>NUCLEOTIDE SEQUENCE</scope>
    <source>
        <strain evidence="3">NIAS01</strain>
        <tissue evidence="3">Whole body or cell culture</tissue>
    </source>
</reference>
<feature type="compositionally biased region" description="Low complexity" evidence="1">
    <location>
        <begin position="565"/>
        <end position="584"/>
    </location>
</feature>
<dbReference type="SMART" id="SM00746">
    <property type="entry name" value="TRASH"/>
    <property type="match status" value="2"/>
</dbReference>
<comment type="caution">
    <text evidence="3">The sequence shown here is derived from an EMBL/GenBank/DDBJ whole genome shotgun (WGS) entry which is preliminary data.</text>
</comment>
<dbReference type="PANTHER" id="PTHR23186:SF4">
    <property type="entry name" value="GH22790P"/>
    <property type="match status" value="1"/>
</dbReference>
<dbReference type="GO" id="GO:0005634">
    <property type="term" value="C:nucleus"/>
    <property type="evidence" value="ECO:0007669"/>
    <property type="project" value="TreeGrafter"/>
</dbReference>
<evidence type="ECO:0000256" key="1">
    <source>
        <dbReference type="SAM" id="MobiDB-lite"/>
    </source>
</evidence>
<feature type="compositionally biased region" description="Basic and acidic residues" evidence="1">
    <location>
        <begin position="500"/>
        <end position="513"/>
    </location>
</feature>
<feature type="region of interest" description="Disordered" evidence="1">
    <location>
        <begin position="489"/>
        <end position="609"/>
    </location>
</feature>
<proteinExistence type="predicted"/>
<organism evidence="3 4">
    <name type="scientific">Polypedilum vanderplanki</name>
    <name type="common">Sleeping chironomid midge</name>
    <dbReference type="NCBI Taxonomy" id="319348"/>
    <lineage>
        <taxon>Eukaryota</taxon>
        <taxon>Metazoa</taxon>
        <taxon>Ecdysozoa</taxon>
        <taxon>Arthropoda</taxon>
        <taxon>Hexapoda</taxon>
        <taxon>Insecta</taxon>
        <taxon>Pterygota</taxon>
        <taxon>Neoptera</taxon>
        <taxon>Endopterygota</taxon>
        <taxon>Diptera</taxon>
        <taxon>Nematocera</taxon>
        <taxon>Chironomoidea</taxon>
        <taxon>Chironomidae</taxon>
        <taxon>Chironominae</taxon>
        <taxon>Polypedilum</taxon>
        <taxon>Polypedilum</taxon>
    </lineage>
</organism>
<dbReference type="EMBL" id="JADBJN010000001">
    <property type="protein sequence ID" value="KAG5682157.1"/>
    <property type="molecule type" value="Genomic_DNA"/>
</dbReference>
<dbReference type="PANTHER" id="PTHR23186">
    <property type="entry name" value="RETINOIC ACID-INDUCED PROTEIN 2"/>
    <property type="match status" value="1"/>
</dbReference>
<evidence type="ECO:0000313" key="4">
    <source>
        <dbReference type="Proteomes" id="UP001107558"/>
    </source>
</evidence>
<feature type="domain" description="TRASH" evidence="2">
    <location>
        <begin position="160"/>
        <end position="197"/>
    </location>
</feature>
<feature type="compositionally biased region" description="Pro residues" evidence="1">
    <location>
        <begin position="432"/>
        <end position="441"/>
    </location>
</feature>
<evidence type="ECO:0000313" key="3">
    <source>
        <dbReference type="EMBL" id="KAG5682157.1"/>
    </source>
</evidence>
<gene>
    <name evidence="3" type="ORF">PVAND_011529</name>
</gene>
<dbReference type="OrthoDB" id="7790866at2759"/>
<feature type="compositionally biased region" description="Acidic residues" evidence="1">
    <location>
        <begin position="538"/>
        <end position="550"/>
    </location>
</feature>
<feature type="region of interest" description="Disordered" evidence="1">
    <location>
        <begin position="85"/>
        <end position="105"/>
    </location>
</feature>
<feature type="compositionally biased region" description="Polar residues" evidence="1">
    <location>
        <begin position="368"/>
        <end position="389"/>
    </location>
</feature>
<evidence type="ECO:0000259" key="2">
    <source>
        <dbReference type="SMART" id="SM00746"/>
    </source>
</evidence>
<feature type="region of interest" description="Disordered" evidence="1">
    <location>
        <begin position="368"/>
        <end position="394"/>
    </location>
</feature>